<organism evidence="1 2">
    <name type="scientific">Eretmocerus hayati</name>
    <dbReference type="NCBI Taxonomy" id="131215"/>
    <lineage>
        <taxon>Eukaryota</taxon>
        <taxon>Metazoa</taxon>
        <taxon>Ecdysozoa</taxon>
        <taxon>Arthropoda</taxon>
        <taxon>Hexapoda</taxon>
        <taxon>Insecta</taxon>
        <taxon>Pterygota</taxon>
        <taxon>Neoptera</taxon>
        <taxon>Endopterygota</taxon>
        <taxon>Hymenoptera</taxon>
        <taxon>Apocrita</taxon>
        <taxon>Proctotrupomorpha</taxon>
        <taxon>Chalcidoidea</taxon>
        <taxon>Aphelinidae</taxon>
        <taxon>Aphelininae</taxon>
        <taxon>Eretmocerus</taxon>
    </lineage>
</organism>
<protein>
    <submittedName>
        <fullName evidence="1">Uncharacterized protein</fullName>
    </submittedName>
</protein>
<evidence type="ECO:0000313" key="2">
    <source>
        <dbReference type="Proteomes" id="UP001239111"/>
    </source>
</evidence>
<reference evidence="1" key="1">
    <citation type="submission" date="2023-04" db="EMBL/GenBank/DDBJ databases">
        <title>A chromosome-level genome assembly of the parasitoid wasp Eretmocerus hayati.</title>
        <authorList>
            <person name="Zhong Y."/>
            <person name="Liu S."/>
            <person name="Liu Y."/>
        </authorList>
    </citation>
    <scope>NUCLEOTIDE SEQUENCE</scope>
    <source>
        <strain evidence="1">ZJU_SS_LIU_2023</strain>
    </source>
</reference>
<dbReference type="Proteomes" id="UP001239111">
    <property type="component" value="Chromosome 1"/>
</dbReference>
<proteinExistence type="predicted"/>
<accession>A0ACC2PE39</accession>
<sequence length="264" mass="30620">MTDINLYLHHESPERLRGESFSFHISTDDEHSGLDSDHNAMSSQHDNDRSGDFDSKSKNSTRKRRGNLPKHSVKVLRRWLYEHRYNAYPTDAEKVALSNEANLTIIQVCNWFINARRRILPQMIRKEGNDPHKFTLSRRNRKIFDNDQMIMSANTNEYKDDWTKENVINSSKNEEESIEYEHLSNWDTSGSEDQNSRDVKDRVSISTGSESESVSLHAHGFSQDSEQSFGRMEREDDKFECLHILVEAAIAAERQCHGLGKIMT</sequence>
<dbReference type="EMBL" id="CM056741">
    <property type="protein sequence ID" value="KAJ8681728.1"/>
    <property type="molecule type" value="Genomic_DNA"/>
</dbReference>
<evidence type="ECO:0000313" key="1">
    <source>
        <dbReference type="EMBL" id="KAJ8681728.1"/>
    </source>
</evidence>
<name>A0ACC2PE39_9HYME</name>
<keyword evidence="2" id="KW-1185">Reference proteome</keyword>
<gene>
    <name evidence="1" type="ORF">QAD02_017520</name>
</gene>
<comment type="caution">
    <text evidence="1">The sequence shown here is derived from an EMBL/GenBank/DDBJ whole genome shotgun (WGS) entry which is preliminary data.</text>
</comment>